<dbReference type="PROSITE" id="PS51257">
    <property type="entry name" value="PROKAR_LIPOPROTEIN"/>
    <property type="match status" value="1"/>
</dbReference>
<name>A0ABS9BGT6_9BACT</name>
<sequence>MKYGYVFGMLLMVVSCGPVTPKQDAKSQTAPPIVGTWKLLTGTTIKGTDTVVTDYTIGQEMIKIISPTHFAFLRHDLNKGKDSTASYAAGGGRVKIGDSTYAELLDYFSVREWEGGEFELFYKISGDTLITTGVEKIEALGIEHLNIEKLVRVK</sequence>
<reference evidence="1 2" key="1">
    <citation type="submission" date="2022-01" db="EMBL/GenBank/DDBJ databases">
        <title>Flavihumibacter sp. nov., isolated from sediment of a river.</title>
        <authorList>
            <person name="Liu H."/>
        </authorList>
    </citation>
    <scope>NUCLEOTIDE SEQUENCE [LARGE SCALE GENOMIC DNA]</scope>
    <source>
        <strain evidence="1 2">RY-1</strain>
    </source>
</reference>
<comment type="caution">
    <text evidence="1">The sequence shown here is derived from an EMBL/GenBank/DDBJ whole genome shotgun (WGS) entry which is preliminary data.</text>
</comment>
<organism evidence="1 2">
    <name type="scientific">Flavihumibacter fluminis</name>
    <dbReference type="NCBI Taxonomy" id="2909236"/>
    <lineage>
        <taxon>Bacteria</taxon>
        <taxon>Pseudomonadati</taxon>
        <taxon>Bacteroidota</taxon>
        <taxon>Chitinophagia</taxon>
        <taxon>Chitinophagales</taxon>
        <taxon>Chitinophagaceae</taxon>
        <taxon>Flavihumibacter</taxon>
    </lineage>
</organism>
<evidence type="ECO:0000313" key="2">
    <source>
        <dbReference type="Proteomes" id="UP001200145"/>
    </source>
</evidence>
<accession>A0ABS9BGT6</accession>
<protein>
    <recommendedName>
        <fullName evidence="3">Lipocalin-like protein</fullName>
    </recommendedName>
</protein>
<keyword evidence="2" id="KW-1185">Reference proteome</keyword>
<gene>
    <name evidence="1" type="ORF">L0U88_04435</name>
</gene>
<dbReference type="EMBL" id="JAKEVY010000001">
    <property type="protein sequence ID" value="MCF1713876.1"/>
    <property type="molecule type" value="Genomic_DNA"/>
</dbReference>
<evidence type="ECO:0008006" key="3">
    <source>
        <dbReference type="Google" id="ProtNLM"/>
    </source>
</evidence>
<dbReference type="Proteomes" id="UP001200145">
    <property type="component" value="Unassembled WGS sequence"/>
</dbReference>
<proteinExistence type="predicted"/>
<dbReference type="RefSeq" id="WP_234864403.1">
    <property type="nucleotide sequence ID" value="NZ_JAKEVY010000001.1"/>
</dbReference>
<evidence type="ECO:0000313" key="1">
    <source>
        <dbReference type="EMBL" id="MCF1713876.1"/>
    </source>
</evidence>